<evidence type="ECO:0000256" key="1">
    <source>
        <dbReference type="ARBA" id="ARBA00022729"/>
    </source>
</evidence>
<keyword evidence="3" id="KW-1185">Reference proteome</keyword>
<evidence type="ECO:0000313" key="3">
    <source>
        <dbReference type="Proteomes" id="UP000598360"/>
    </source>
</evidence>
<dbReference type="AlphaFoldDB" id="A0A929BD89"/>
<dbReference type="PANTHER" id="PTHR33376:SF15">
    <property type="entry name" value="BLL6794 PROTEIN"/>
    <property type="match status" value="1"/>
</dbReference>
<comment type="caution">
    <text evidence="2">The sequence shown here is derived from an EMBL/GenBank/DDBJ whole genome shotgun (WGS) entry which is preliminary data.</text>
</comment>
<organism evidence="2 3">
    <name type="scientific">Saccharopolyspora montiporae</name>
    <dbReference type="NCBI Taxonomy" id="2781240"/>
    <lineage>
        <taxon>Bacteria</taxon>
        <taxon>Bacillati</taxon>
        <taxon>Actinomycetota</taxon>
        <taxon>Actinomycetes</taxon>
        <taxon>Pseudonocardiales</taxon>
        <taxon>Pseudonocardiaceae</taxon>
        <taxon>Saccharopolyspora</taxon>
    </lineage>
</organism>
<dbReference type="NCBIfam" id="NF037995">
    <property type="entry name" value="TRAP_S1"/>
    <property type="match status" value="1"/>
</dbReference>
<dbReference type="Proteomes" id="UP000598360">
    <property type="component" value="Unassembled WGS sequence"/>
</dbReference>
<dbReference type="PANTHER" id="PTHR33376">
    <property type="match status" value="1"/>
</dbReference>
<sequence>MADSFPAEHPLSEGGAEFLMQRASELSGGRIDFEYFPAEQMGHAEDMLDLTRSGVVDVAMIAPAYVPAQLPLSSVADLPGMSEDACSGGAAVRSLTEDDGILLREDFAPKQIRPLAIGVIPGYEVMTGDRQVEHPDDVRGMQLRSAGGAIDRTVEALGAAPVSMPATDMYEAISRGTVDGTVLGPMSAHPYRLDEAADNSTSGAQLGSWTATYSIADKTWRELPAADRDALTRAGRETSQHLCEVVERENSAAQQEMQEGGMDFRELGTEEKNTWQRATAHVPQQWAADMARIGLPGQQVLDEFRAARAQQDREGQ</sequence>
<dbReference type="Pfam" id="PF03480">
    <property type="entry name" value="DctP"/>
    <property type="match status" value="1"/>
</dbReference>
<dbReference type="Gene3D" id="3.40.190.170">
    <property type="entry name" value="Bacterial extracellular solute-binding protein, family 7"/>
    <property type="match status" value="1"/>
</dbReference>
<proteinExistence type="predicted"/>
<reference evidence="2" key="1">
    <citation type="submission" date="2020-10" db="EMBL/GenBank/DDBJ databases">
        <title>Diversity and distribution of actinomycetes associated with coral in the coast of Hainan.</title>
        <authorList>
            <person name="Li F."/>
        </authorList>
    </citation>
    <scope>NUCLEOTIDE SEQUENCE</scope>
    <source>
        <strain evidence="2">HNM0983</strain>
    </source>
</reference>
<dbReference type="GO" id="GO:0055085">
    <property type="term" value="P:transmembrane transport"/>
    <property type="evidence" value="ECO:0007669"/>
    <property type="project" value="InterPro"/>
</dbReference>
<dbReference type="RefSeq" id="WP_193929353.1">
    <property type="nucleotide sequence ID" value="NZ_JADEYC010000027.1"/>
</dbReference>
<gene>
    <name evidence="2" type="primary">dctP</name>
    <name evidence="2" type="ORF">IQ251_15780</name>
</gene>
<dbReference type="InterPro" id="IPR038404">
    <property type="entry name" value="TRAP_DctP_sf"/>
</dbReference>
<accession>A0A929BD89</accession>
<name>A0A929BD89_9PSEU</name>
<keyword evidence="1" id="KW-0732">Signal</keyword>
<dbReference type="EMBL" id="JADEYC010000027">
    <property type="protein sequence ID" value="MBE9375911.1"/>
    <property type="molecule type" value="Genomic_DNA"/>
</dbReference>
<dbReference type="InterPro" id="IPR018389">
    <property type="entry name" value="DctP_fam"/>
</dbReference>
<dbReference type="CDD" id="cd13601">
    <property type="entry name" value="PBP2_TRAP_DctP1_3_4_like"/>
    <property type="match status" value="1"/>
</dbReference>
<evidence type="ECO:0000313" key="2">
    <source>
        <dbReference type="EMBL" id="MBE9375911.1"/>
    </source>
</evidence>
<protein>
    <submittedName>
        <fullName evidence="2">TRAP transporter substrate-binding protein DctP</fullName>
    </submittedName>
</protein>